<dbReference type="Gene3D" id="3.50.50.60">
    <property type="entry name" value="FAD/NAD(P)-binding domain"/>
    <property type="match status" value="1"/>
</dbReference>
<keyword evidence="8" id="KW-1185">Reference proteome</keyword>
<dbReference type="InterPro" id="IPR002938">
    <property type="entry name" value="FAD-bd"/>
</dbReference>
<gene>
    <name evidence="7" type="ordered locus">Dshi_1885</name>
</gene>
<dbReference type="InterPro" id="IPR036188">
    <property type="entry name" value="FAD/NAD-bd_sf"/>
</dbReference>
<evidence type="ECO:0000313" key="8">
    <source>
        <dbReference type="Proteomes" id="UP000006833"/>
    </source>
</evidence>
<comment type="cofactor">
    <cofactor evidence="1">
        <name>FAD</name>
        <dbReference type="ChEBI" id="CHEBI:57692"/>
    </cofactor>
</comment>
<dbReference type="Proteomes" id="UP000006833">
    <property type="component" value="Chromosome"/>
</dbReference>
<evidence type="ECO:0000259" key="6">
    <source>
        <dbReference type="Pfam" id="PF01494"/>
    </source>
</evidence>
<dbReference type="PANTHER" id="PTHR13789:SF318">
    <property type="entry name" value="GERANYLGERANYL DIPHOSPHATE REDUCTASE"/>
    <property type="match status" value="1"/>
</dbReference>
<dbReference type="PRINTS" id="PR00420">
    <property type="entry name" value="RNGMNOXGNASE"/>
</dbReference>
<keyword evidence="2" id="KW-0285">Flavoprotein</keyword>
<keyword evidence="3" id="KW-0274">FAD</keyword>
<organism evidence="7 8">
    <name type="scientific">Dinoroseobacter shibae (strain DSM 16493 / NCIMB 14021 / DFL 12)</name>
    <dbReference type="NCBI Taxonomy" id="398580"/>
    <lineage>
        <taxon>Bacteria</taxon>
        <taxon>Pseudomonadati</taxon>
        <taxon>Pseudomonadota</taxon>
        <taxon>Alphaproteobacteria</taxon>
        <taxon>Rhodobacterales</taxon>
        <taxon>Roseobacteraceae</taxon>
        <taxon>Dinoroseobacter</taxon>
    </lineage>
</organism>
<dbReference type="eggNOG" id="COG0654">
    <property type="taxonomic scope" value="Bacteria"/>
</dbReference>
<dbReference type="GO" id="GO:0004497">
    <property type="term" value="F:monooxygenase activity"/>
    <property type="evidence" value="ECO:0007669"/>
    <property type="project" value="UniProtKB-KW"/>
</dbReference>
<dbReference type="EMBL" id="CP000830">
    <property type="protein sequence ID" value="ABV93627.1"/>
    <property type="molecule type" value="Genomic_DNA"/>
</dbReference>
<feature type="domain" description="FAD-binding" evidence="6">
    <location>
        <begin position="8"/>
        <end position="340"/>
    </location>
</feature>
<evidence type="ECO:0000313" key="7">
    <source>
        <dbReference type="EMBL" id="ABV93627.1"/>
    </source>
</evidence>
<dbReference type="InterPro" id="IPR050493">
    <property type="entry name" value="FAD-dep_Monooxygenase_BioMet"/>
</dbReference>
<proteinExistence type="predicted"/>
<evidence type="ECO:0000256" key="1">
    <source>
        <dbReference type="ARBA" id="ARBA00001974"/>
    </source>
</evidence>
<keyword evidence="5" id="KW-0503">Monooxygenase</keyword>
<evidence type="ECO:0000256" key="4">
    <source>
        <dbReference type="ARBA" id="ARBA00023002"/>
    </source>
</evidence>
<dbReference type="SUPFAM" id="SSF51905">
    <property type="entry name" value="FAD/NAD(P)-binding domain"/>
    <property type="match status" value="1"/>
</dbReference>
<dbReference type="AlphaFoldDB" id="A8LNB4"/>
<evidence type="ECO:0000256" key="5">
    <source>
        <dbReference type="ARBA" id="ARBA00023033"/>
    </source>
</evidence>
<protein>
    <submittedName>
        <fullName evidence="7">Putative salicylate hydroxylase</fullName>
    </submittedName>
</protein>
<dbReference type="PANTHER" id="PTHR13789">
    <property type="entry name" value="MONOOXYGENASE"/>
    <property type="match status" value="1"/>
</dbReference>
<dbReference type="HOGENOM" id="CLU_009665_19_5_5"/>
<keyword evidence="4" id="KW-0560">Oxidoreductase</keyword>
<dbReference type="Pfam" id="PF01494">
    <property type="entry name" value="FAD_binding_3"/>
    <property type="match status" value="1"/>
</dbReference>
<dbReference type="STRING" id="398580.Dshi_1885"/>
<reference evidence="8" key="1">
    <citation type="journal article" date="2010" name="ISME J.">
        <title>The complete genome sequence of the algal symbiont Dinoroseobacter shibae: a hitchhiker's guide to life in the sea.</title>
        <authorList>
            <person name="Wagner-Dobler I."/>
            <person name="Ballhausen B."/>
            <person name="Berger M."/>
            <person name="Brinkhoff T."/>
            <person name="Buchholz I."/>
            <person name="Bunk B."/>
            <person name="Cypionka H."/>
            <person name="Daniel R."/>
            <person name="Drepper T."/>
            <person name="Gerdts G."/>
            <person name="Hahnke S."/>
            <person name="Han C."/>
            <person name="Jahn D."/>
            <person name="Kalhoefer D."/>
            <person name="Kiss H."/>
            <person name="Klenk H.P."/>
            <person name="Kyrpides N."/>
            <person name="Liebl W."/>
            <person name="Liesegang H."/>
            <person name="Meincke L."/>
            <person name="Pati A."/>
            <person name="Petersen J."/>
            <person name="Piekarski T."/>
            <person name="Pommerenke C."/>
            <person name="Pradella S."/>
            <person name="Pukall R."/>
            <person name="Rabus R."/>
            <person name="Stackebrandt E."/>
            <person name="Thole S."/>
            <person name="Thompson L."/>
            <person name="Tielen P."/>
            <person name="Tomasch J."/>
            <person name="von Jan M."/>
            <person name="Wanphrut N."/>
            <person name="Wichels A."/>
            <person name="Zech H."/>
            <person name="Simon M."/>
        </authorList>
    </citation>
    <scope>NUCLEOTIDE SEQUENCE [LARGE SCALE GENOMIC DNA]</scope>
    <source>
        <strain evidence="8">DSM 16493 / NCIMB 14021 / DFL 12</strain>
    </source>
</reference>
<evidence type="ECO:0000256" key="2">
    <source>
        <dbReference type="ARBA" id="ARBA00022630"/>
    </source>
</evidence>
<sequence length="389" mass="42375">MVLLGREITVLGAGIGGLTAALCLAARGARVTVLEQAPEIREMGAGLQISPNGRCVLQALGLGETLDAATIRARAVVLRDFADGREVLRMPLEANDGFRLTHRADLIDLLADAARAAGITLRLGCKVDAVELEDGAHPVLRLADGTSETAEILVGADGLHSQVRKVVERPVAPFFTGQVAWRMVLPQSVPPEPEASVFMGPGRHVVSYPLREGRERNVVAVEERDRWTAEGWTHKDDPMRVARAFASFAPQVRNWLKAAQTVHVWGLFRHEVAARWHKDGAVLVGDAAHPTLPFLAQGANMALEDAWVLADSLAQADSREAGFALYQSRREARVRRTVQAANGNARNYHLQLGPVRSMAHAGLSLFNRFAPTVPLRKFDWLYGKDVTRG</sequence>
<dbReference type="SUPFAM" id="SSF54373">
    <property type="entry name" value="FAD-linked reductases, C-terminal domain"/>
    <property type="match status" value="1"/>
</dbReference>
<name>A8LNB4_DINSH</name>
<dbReference type="GO" id="GO:0071949">
    <property type="term" value="F:FAD binding"/>
    <property type="evidence" value="ECO:0007669"/>
    <property type="project" value="InterPro"/>
</dbReference>
<accession>A8LNB4</accession>
<evidence type="ECO:0000256" key="3">
    <source>
        <dbReference type="ARBA" id="ARBA00022827"/>
    </source>
</evidence>
<dbReference type="RefSeq" id="WP_012178557.1">
    <property type="nucleotide sequence ID" value="NC_009952.1"/>
</dbReference>
<dbReference type="KEGG" id="dsh:Dshi_1885"/>
<dbReference type="OrthoDB" id="4230779at2"/>